<protein>
    <submittedName>
        <fullName evidence="1">Unannotated protein</fullName>
    </submittedName>
</protein>
<dbReference type="EMBL" id="CAFBLX010000044">
    <property type="protein sequence ID" value="CAB4884116.1"/>
    <property type="molecule type" value="Genomic_DNA"/>
</dbReference>
<dbReference type="AlphaFoldDB" id="A0A6J7EM27"/>
<reference evidence="1" key="1">
    <citation type="submission" date="2020-05" db="EMBL/GenBank/DDBJ databases">
        <authorList>
            <person name="Chiriac C."/>
            <person name="Salcher M."/>
            <person name="Ghai R."/>
            <person name="Kavagutti S V."/>
        </authorList>
    </citation>
    <scope>NUCLEOTIDE SEQUENCE</scope>
</reference>
<proteinExistence type="predicted"/>
<accession>A0A6J7EM27</accession>
<organism evidence="1">
    <name type="scientific">freshwater metagenome</name>
    <dbReference type="NCBI Taxonomy" id="449393"/>
    <lineage>
        <taxon>unclassified sequences</taxon>
        <taxon>metagenomes</taxon>
        <taxon>ecological metagenomes</taxon>
    </lineage>
</organism>
<sequence length="74" mass="8786">MNNPTYNDNWKLLPQEVQEAVAVLCDFVEDRASWADDDPDYDMQDWKMRRVMFMSEHLDAFVDWNAELVQVTEG</sequence>
<name>A0A6J7EM27_9ZZZZ</name>
<gene>
    <name evidence="1" type="ORF">UFOPK3472_00958</name>
</gene>
<evidence type="ECO:0000313" key="1">
    <source>
        <dbReference type="EMBL" id="CAB4884116.1"/>
    </source>
</evidence>